<proteinExistence type="predicted"/>
<dbReference type="Pfam" id="PF13205">
    <property type="entry name" value="Big_5"/>
    <property type="match status" value="1"/>
</dbReference>
<dbReference type="GeneID" id="24844870"/>
<name>A0A0E3LPY0_METBA</name>
<gene>
    <name evidence="3" type="ORF">MSBR2_0790</name>
</gene>
<accession>A0A0E3LPY0</accession>
<organism evidence="3 4">
    <name type="scientific">Methanosarcina barkeri 227</name>
    <dbReference type="NCBI Taxonomy" id="1434106"/>
    <lineage>
        <taxon>Archaea</taxon>
        <taxon>Methanobacteriati</taxon>
        <taxon>Methanobacteriota</taxon>
        <taxon>Stenosarchaea group</taxon>
        <taxon>Methanomicrobia</taxon>
        <taxon>Methanosarcinales</taxon>
        <taxon>Methanosarcinaceae</taxon>
        <taxon>Methanosarcina</taxon>
    </lineage>
</organism>
<dbReference type="AlphaFoldDB" id="A0A0E3LPY0"/>
<dbReference type="PATRIC" id="fig|1434106.5.peg.1000"/>
<dbReference type="Proteomes" id="UP000033079">
    <property type="component" value="Chromosome"/>
</dbReference>
<sequence length="191" mass="21740">MLLKKEVIESKWDEAWGRVNLHKISKWCKVLLGVLAGAAIIHAVKKHRYFNSFLPEALKSFFIPFKHKQILPKVKSIYPDRQTFAFRHDHPIWVEFNKPMNNATITKETVIVRSSASKEPVAGLLNTGARMLMFRPYSKYPMDKSGAEITITLIGSETGSGFIMDEHGIALDGNEDGKPGGNYEYTYRIIR</sequence>
<evidence type="ECO:0000256" key="1">
    <source>
        <dbReference type="ARBA" id="ARBA00022729"/>
    </source>
</evidence>
<dbReference type="HOGENOM" id="CLU_1567126_0_0_2"/>
<dbReference type="RefSeq" id="WP_230629180.1">
    <property type="nucleotide sequence ID" value="NZ_CP009530.1"/>
</dbReference>
<evidence type="ECO:0000259" key="2">
    <source>
        <dbReference type="Pfam" id="PF13205"/>
    </source>
</evidence>
<dbReference type="EMBL" id="CP009530">
    <property type="protein sequence ID" value="AKB57306.1"/>
    <property type="molecule type" value="Genomic_DNA"/>
</dbReference>
<dbReference type="InterPro" id="IPR032812">
    <property type="entry name" value="SbsA_Ig"/>
</dbReference>
<keyword evidence="1" id="KW-0732">Signal</keyword>
<reference evidence="3 4" key="1">
    <citation type="submission" date="2014-07" db="EMBL/GenBank/DDBJ databases">
        <title>Methanogenic archaea and the global carbon cycle.</title>
        <authorList>
            <person name="Henriksen J.R."/>
            <person name="Luke J."/>
            <person name="Reinhart S."/>
            <person name="Benedict M.N."/>
            <person name="Youngblut N.D."/>
            <person name="Metcalf M.E."/>
            <person name="Whitaker R.J."/>
            <person name="Metcalf W.W."/>
        </authorList>
    </citation>
    <scope>NUCLEOTIDE SEQUENCE [LARGE SCALE GENOMIC DNA]</scope>
    <source>
        <strain evidence="3 4">227</strain>
    </source>
</reference>
<dbReference type="KEGG" id="mbar:MSBR2_0790"/>
<evidence type="ECO:0000313" key="4">
    <source>
        <dbReference type="Proteomes" id="UP000033079"/>
    </source>
</evidence>
<evidence type="ECO:0000313" key="3">
    <source>
        <dbReference type="EMBL" id="AKB57306.1"/>
    </source>
</evidence>
<protein>
    <recommendedName>
        <fullName evidence="2">SbsA Ig-like domain-containing protein</fullName>
    </recommendedName>
</protein>
<feature type="domain" description="SbsA Ig-like" evidence="2">
    <location>
        <begin position="72"/>
        <end position="140"/>
    </location>
</feature>